<comment type="caution">
    <text evidence="15">The sequence shown here is derived from an EMBL/GenBank/DDBJ whole genome shotgun (WGS) entry which is preliminary data.</text>
</comment>
<keyword evidence="4 11" id="KW-0812">Transmembrane</keyword>
<accession>A0A922HPF9</accession>
<comment type="subcellular location">
    <subcellularLocation>
        <location evidence="1">Cell membrane</location>
        <topology evidence="1">Multi-pass membrane protein</topology>
    </subcellularLocation>
</comment>
<feature type="compositionally biased region" description="Low complexity" evidence="12">
    <location>
        <begin position="522"/>
        <end position="534"/>
    </location>
</feature>
<feature type="domain" description="G-protein coupled receptors family 1 profile" evidence="14">
    <location>
        <begin position="44"/>
        <end position="483"/>
    </location>
</feature>
<dbReference type="GO" id="GO:0004993">
    <property type="term" value="F:G protein-coupled serotonin receptor activity"/>
    <property type="evidence" value="ECO:0007669"/>
    <property type="project" value="UniProtKB-ARBA"/>
</dbReference>
<keyword evidence="6 11" id="KW-0297">G-protein coupled receptor</keyword>
<evidence type="ECO:0000313" key="16">
    <source>
        <dbReference type="Proteomes" id="UP000790347"/>
    </source>
</evidence>
<dbReference type="AlphaFoldDB" id="A0A922HPF9"/>
<dbReference type="Proteomes" id="UP000790347">
    <property type="component" value="Unassembled WGS sequence"/>
</dbReference>
<proteinExistence type="inferred from homology"/>
<evidence type="ECO:0000256" key="1">
    <source>
        <dbReference type="ARBA" id="ARBA00004651"/>
    </source>
</evidence>
<comment type="similarity">
    <text evidence="2 11">Belongs to the G-protein coupled receptor 1 family.</text>
</comment>
<evidence type="ECO:0000256" key="4">
    <source>
        <dbReference type="ARBA" id="ARBA00022692"/>
    </source>
</evidence>
<dbReference type="PROSITE" id="PS50262">
    <property type="entry name" value="G_PROTEIN_RECEP_F1_2"/>
    <property type="match status" value="1"/>
</dbReference>
<feature type="transmembrane region" description="Helical" evidence="13">
    <location>
        <begin position="64"/>
        <end position="85"/>
    </location>
</feature>
<name>A0A922HPF9_DERFA</name>
<evidence type="ECO:0000256" key="8">
    <source>
        <dbReference type="ARBA" id="ARBA00023157"/>
    </source>
</evidence>
<dbReference type="GO" id="GO:0005886">
    <property type="term" value="C:plasma membrane"/>
    <property type="evidence" value="ECO:0007669"/>
    <property type="project" value="UniProtKB-SubCell"/>
</dbReference>
<dbReference type="SMART" id="SM01381">
    <property type="entry name" value="7TM_GPCR_Srsx"/>
    <property type="match status" value="1"/>
</dbReference>
<feature type="compositionally biased region" description="Polar residues" evidence="12">
    <location>
        <begin position="336"/>
        <end position="346"/>
    </location>
</feature>
<feature type="compositionally biased region" description="Polar residues" evidence="12">
    <location>
        <begin position="535"/>
        <end position="545"/>
    </location>
</feature>
<evidence type="ECO:0000256" key="12">
    <source>
        <dbReference type="SAM" id="MobiDB-lite"/>
    </source>
</evidence>
<feature type="transmembrane region" description="Helical" evidence="13">
    <location>
        <begin position="467"/>
        <end position="486"/>
    </location>
</feature>
<dbReference type="Gene3D" id="1.20.1070.10">
    <property type="entry name" value="Rhodopsin 7-helix transmembrane proteins"/>
    <property type="match status" value="2"/>
</dbReference>
<feature type="compositionally biased region" description="Basic and acidic residues" evidence="12">
    <location>
        <begin position="278"/>
        <end position="287"/>
    </location>
</feature>
<dbReference type="PANTHER" id="PTHR24248">
    <property type="entry name" value="ADRENERGIC RECEPTOR-RELATED G-PROTEIN COUPLED RECEPTOR"/>
    <property type="match status" value="1"/>
</dbReference>
<evidence type="ECO:0000256" key="10">
    <source>
        <dbReference type="ARBA" id="ARBA00023224"/>
    </source>
</evidence>
<evidence type="ECO:0000256" key="5">
    <source>
        <dbReference type="ARBA" id="ARBA00022989"/>
    </source>
</evidence>
<feature type="region of interest" description="Disordered" evidence="12">
    <location>
        <begin position="522"/>
        <end position="545"/>
    </location>
</feature>
<keyword evidence="16" id="KW-1185">Reference proteome</keyword>
<evidence type="ECO:0000256" key="9">
    <source>
        <dbReference type="ARBA" id="ARBA00023170"/>
    </source>
</evidence>
<dbReference type="SUPFAM" id="SSF81321">
    <property type="entry name" value="Family A G protein-coupled receptor-like"/>
    <property type="match status" value="1"/>
</dbReference>
<feature type="transmembrane region" description="Helical" evidence="13">
    <location>
        <begin position="28"/>
        <end position="52"/>
    </location>
</feature>
<protein>
    <submittedName>
        <fullName evidence="15">G-protein coupled receptor</fullName>
    </submittedName>
</protein>
<evidence type="ECO:0000256" key="2">
    <source>
        <dbReference type="ARBA" id="ARBA00010663"/>
    </source>
</evidence>
<reference evidence="15" key="2">
    <citation type="journal article" date="2022" name="Res Sq">
        <title>Comparative Genomics Reveals Insights into the Divergent Evolution of Astigmatic Mites and Household Pest Adaptations.</title>
        <authorList>
            <person name="Xiong Q."/>
            <person name="Wan A.T.-Y."/>
            <person name="Liu X.-Y."/>
            <person name="Fung C.S.-H."/>
            <person name="Xiao X."/>
            <person name="Malainual N."/>
            <person name="Hou J."/>
            <person name="Wang L."/>
            <person name="Wang M."/>
            <person name="Yang K."/>
            <person name="Cui Y."/>
            <person name="Leung E."/>
            <person name="Nong W."/>
            <person name="Shin S.-K."/>
            <person name="Au S."/>
            <person name="Jeong K.Y."/>
            <person name="Chew F.T."/>
            <person name="Hui J."/>
            <person name="Leung T.F."/>
            <person name="Tungtrongchitr A."/>
            <person name="Zhong N."/>
            <person name="Liu Z."/>
            <person name="Tsui S."/>
        </authorList>
    </citation>
    <scope>NUCLEOTIDE SEQUENCE</scope>
    <source>
        <strain evidence="15">Derf</strain>
        <tissue evidence="15">Whole organism</tissue>
    </source>
</reference>
<dbReference type="EMBL" id="ASGP02000006">
    <property type="protein sequence ID" value="KAH9501525.1"/>
    <property type="molecule type" value="Genomic_DNA"/>
</dbReference>
<evidence type="ECO:0000313" key="15">
    <source>
        <dbReference type="EMBL" id="KAH9501525.1"/>
    </source>
</evidence>
<organism evidence="15 16">
    <name type="scientific">Dermatophagoides farinae</name>
    <name type="common">American house dust mite</name>
    <dbReference type="NCBI Taxonomy" id="6954"/>
    <lineage>
        <taxon>Eukaryota</taxon>
        <taxon>Metazoa</taxon>
        <taxon>Ecdysozoa</taxon>
        <taxon>Arthropoda</taxon>
        <taxon>Chelicerata</taxon>
        <taxon>Arachnida</taxon>
        <taxon>Acari</taxon>
        <taxon>Acariformes</taxon>
        <taxon>Sarcoptiformes</taxon>
        <taxon>Astigmata</taxon>
        <taxon>Psoroptidia</taxon>
        <taxon>Analgoidea</taxon>
        <taxon>Pyroglyphidae</taxon>
        <taxon>Dermatophagoidinae</taxon>
        <taxon>Dermatophagoides</taxon>
    </lineage>
</organism>
<evidence type="ECO:0000256" key="11">
    <source>
        <dbReference type="RuleBase" id="RU000688"/>
    </source>
</evidence>
<keyword evidence="3" id="KW-1003">Cell membrane</keyword>
<feature type="region of interest" description="Disordered" evidence="12">
    <location>
        <begin position="319"/>
        <end position="346"/>
    </location>
</feature>
<keyword evidence="9 11" id="KW-0675">Receptor</keyword>
<feature type="region of interest" description="Disordered" evidence="12">
    <location>
        <begin position="269"/>
        <end position="291"/>
    </location>
</feature>
<feature type="transmembrane region" description="Helical" evidence="13">
    <location>
        <begin position="185"/>
        <end position="210"/>
    </location>
</feature>
<dbReference type="GO" id="GO:0071880">
    <property type="term" value="P:adenylate cyclase-activating adrenergic receptor signaling pathway"/>
    <property type="evidence" value="ECO:0007669"/>
    <property type="project" value="TreeGrafter"/>
</dbReference>
<dbReference type="InterPro" id="IPR000276">
    <property type="entry name" value="GPCR_Rhodpsn"/>
</dbReference>
<evidence type="ECO:0000256" key="3">
    <source>
        <dbReference type="ARBA" id="ARBA00022475"/>
    </source>
</evidence>
<dbReference type="PROSITE" id="PS00237">
    <property type="entry name" value="G_PROTEIN_RECEP_F1_1"/>
    <property type="match status" value="1"/>
</dbReference>
<dbReference type="PRINTS" id="PR00237">
    <property type="entry name" value="GPCRRHODOPSN"/>
</dbReference>
<evidence type="ECO:0000259" key="14">
    <source>
        <dbReference type="PROSITE" id="PS50262"/>
    </source>
</evidence>
<dbReference type="Pfam" id="PF00001">
    <property type="entry name" value="7tm_1"/>
    <property type="match status" value="1"/>
</dbReference>
<dbReference type="GO" id="GO:0043410">
    <property type="term" value="P:positive regulation of MAPK cascade"/>
    <property type="evidence" value="ECO:0007669"/>
    <property type="project" value="TreeGrafter"/>
</dbReference>
<keyword evidence="8" id="KW-1015">Disulfide bond</keyword>
<evidence type="ECO:0000256" key="13">
    <source>
        <dbReference type="SAM" id="Phobius"/>
    </source>
</evidence>
<keyword evidence="5 13" id="KW-1133">Transmembrane helix</keyword>
<feature type="transmembrane region" description="Helical" evidence="13">
    <location>
        <begin position="143"/>
        <end position="165"/>
    </location>
</feature>
<keyword evidence="10 11" id="KW-0807">Transducer</keyword>
<reference evidence="15" key="1">
    <citation type="submission" date="2013-05" db="EMBL/GenBank/DDBJ databases">
        <authorList>
            <person name="Yim A.K.Y."/>
            <person name="Chan T.F."/>
            <person name="Ji K.M."/>
            <person name="Liu X.Y."/>
            <person name="Zhou J.W."/>
            <person name="Li R.Q."/>
            <person name="Yang K.Y."/>
            <person name="Li J."/>
            <person name="Li M."/>
            <person name="Law P.T.W."/>
            <person name="Wu Y.L."/>
            <person name="Cai Z.L."/>
            <person name="Qin H."/>
            <person name="Bao Y."/>
            <person name="Leung R.K.K."/>
            <person name="Ng P.K.S."/>
            <person name="Zou J."/>
            <person name="Zhong X.J."/>
            <person name="Ran P.X."/>
            <person name="Zhong N.S."/>
            <person name="Liu Z.G."/>
            <person name="Tsui S.K.W."/>
        </authorList>
    </citation>
    <scope>NUCLEOTIDE SEQUENCE</scope>
    <source>
        <strain evidence="15">Derf</strain>
        <tissue evidence="15">Whole organism</tissue>
    </source>
</reference>
<feature type="transmembrane region" description="Helical" evidence="13">
    <location>
        <begin position="100"/>
        <end position="122"/>
    </location>
</feature>
<feature type="transmembrane region" description="Helical" evidence="13">
    <location>
        <begin position="430"/>
        <end position="447"/>
    </location>
</feature>
<evidence type="ECO:0000256" key="7">
    <source>
        <dbReference type="ARBA" id="ARBA00023136"/>
    </source>
</evidence>
<feature type="compositionally biased region" description="Basic and acidic residues" evidence="12">
    <location>
        <begin position="320"/>
        <end position="335"/>
    </location>
</feature>
<dbReference type="InterPro" id="IPR017452">
    <property type="entry name" value="GPCR_Rhodpsn_7TM"/>
</dbReference>
<sequence length="647" mass="74737">MTLTSMINNDNGDDDNNNNDDNDGELPIVYVGMEAFVAFIAIIGNLLVILVFIQDRRLRKVTNFYIISLSFADLLVGSIGIPSAIMTKIGSPRGSMRLCIIMLSLLIILCTISIMNLVAVSLDRYWAILHPLDYHKRISEKTALAIICACWLIGSLIGLLPLFGWHNDYNDRCYFIPTMNYNFLMFLYFATIVFPAIIMAIFYIRIYIVVKQQLSMNKVRHLSISHQESSFISSTNQYKVPTLLMAKKKFSSSKQNYISDVIVEECETGGSSNNSVDKQQHGHRNEQNIDIGSSHVFKKNSLPHLINSNRFHHHNQLQINHDHDDDGQTKSEPSSRKTSTISIDNNRYMNHPTSIIDCTDMKYSKFKWRSILAIMKYRNDDHSKFPSPNDSIESIDYHCHLQQQQQRNNNNNNNNKLNYSRREVKKAQKLFIIVLFFMICWIPLYTSNAFEAFCPQCPKLPASILDFLIILSHINSAGSPFLYAFHMKDFRQALRRLICKGAFNQRKLRDLRREELFNISVQQQQQQKKQQQQQRKSNFNLNSNGRSSSIMMANCHQQISNRFSHKNTNQIMMNMNDRNHCENQSSSYISCHESLEHIFNAMTIHSNVCPKSSPTATTTSNQQKYYTKPLRMKKSNDIDKNVTILIK</sequence>
<gene>
    <name evidence="15" type="primary">ador-1</name>
    <name evidence="15" type="ORF">DERF_012366</name>
</gene>
<keyword evidence="7 13" id="KW-0472">Membrane</keyword>
<dbReference type="PANTHER" id="PTHR24248:SF199">
    <property type="entry name" value="IP13425P-RELATED"/>
    <property type="match status" value="1"/>
</dbReference>
<evidence type="ECO:0000256" key="6">
    <source>
        <dbReference type="ARBA" id="ARBA00023040"/>
    </source>
</evidence>